<dbReference type="VEuPathDB" id="AmoebaDB:NAEGRDRAFT_64886"/>
<evidence type="ECO:0000256" key="6">
    <source>
        <dbReference type="SAM" id="Phobius"/>
    </source>
</evidence>
<dbReference type="SMART" id="SM00702">
    <property type="entry name" value="P4Hc"/>
    <property type="match status" value="1"/>
</dbReference>
<evidence type="ECO:0000256" key="5">
    <source>
        <dbReference type="ARBA" id="ARBA00023004"/>
    </source>
</evidence>
<evidence type="ECO:0000256" key="2">
    <source>
        <dbReference type="ARBA" id="ARBA00022723"/>
    </source>
</evidence>
<reference evidence="8 9" key="1">
    <citation type="journal article" date="2010" name="Cell">
        <title>The genome of Naegleria gruberi illuminates early eukaryotic versatility.</title>
        <authorList>
            <person name="Fritz-Laylin L.K."/>
            <person name="Prochnik S.E."/>
            <person name="Ginger M.L."/>
            <person name="Dacks J.B."/>
            <person name="Carpenter M.L."/>
            <person name="Field M.C."/>
            <person name="Kuo A."/>
            <person name="Paredez A."/>
            <person name="Chapman J."/>
            <person name="Pham J."/>
            <person name="Shu S."/>
            <person name="Neupane R."/>
            <person name="Cipriano M."/>
            <person name="Mancuso J."/>
            <person name="Tu H."/>
            <person name="Salamov A."/>
            <person name="Lindquist E."/>
            <person name="Shapiro H."/>
            <person name="Lucas S."/>
            <person name="Grigoriev I.V."/>
            <person name="Cande W.Z."/>
            <person name="Fulton C."/>
            <person name="Rokhsar D.S."/>
            <person name="Dawson S.C."/>
        </authorList>
    </citation>
    <scope>NUCLEOTIDE SEQUENCE [LARGE SCALE GENOMIC DNA]</scope>
    <source>
        <strain evidence="8 9">NEG-M</strain>
    </source>
</reference>
<dbReference type="GO" id="GO:0031418">
    <property type="term" value="F:L-ascorbic acid binding"/>
    <property type="evidence" value="ECO:0007669"/>
    <property type="project" value="InterPro"/>
</dbReference>
<evidence type="ECO:0000256" key="1">
    <source>
        <dbReference type="ARBA" id="ARBA00001961"/>
    </source>
</evidence>
<dbReference type="Proteomes" id="UP000006671">
    <property type="component" value="Unassembled WGS sequence"/>
</dbReference>
<evidence type="ECO:0000256" key="4">
    <source>
        <dbReference type="ARBA" id="ARBA00023002"/>
    </source>
</evidence>
<dbReference type="InParanoid" id="D2V7Q2"/>
<dbReference type="PANTHER" id="PTHR10869">
    <property type="entry name" value="PROLYL 4-HYDROXYLASE ALPHA SUBUNIT"/>
    <property type="match status" value="1"/>
</dbReference>
<dbReference type="OMA" id="NERIRFN"/>
<dbReference type="PANTHER" id="PTHR10869:SF241">
    <property type="entry name" value="FE2OG DIOXYGENASE DOMAIN-CONTAINING PROTEIN"/>
    <property type="match status" value="1"/>
</dbReference>
<keyword evidence="3" id="KW-0223">Dioxygenase</keyword>
<keyword evidence="9" id="KW-1185">Reference proteome</keyword>
<dbReference type="Gene3D" id="2.60.120.620">
    <property type="entry name" value="q2cbj1_9rhob like domain"/>
    <property type="match status" value="1"/>
</dbReference>
<dbReference type="OrthoDB" id="69177at2759"/>
<name>D2V7Q2_NAEGR</name>
<evidence type="ECO:0000313" key="9">
    <source>
        <dbReference type="Proteomes" id="UP000006671"/>
    </source>
</evidence>
<keyword evidence="2" id="KW-0479">Metal-binding</keyword>
<keyword evidence="4" id="KW-0560">Oxidoreductase</keyword>
<dbReference type="GO" id="GO:0004656">
    <property type="term" value="F:procollagen-proline 4-dioxygenase activity"/>
    <property type="evidence" value="ECO:0007669"/>
    <property type="project" value="TreeGrafter"/>
</dbReference>
<dbReference type="RefSeq" id="XP_002679656.1">
    <property type="nucleotide sequence ID" value="XM_002679610.1"/>
</dbReference>
<keyword evidence="6" id="KW-1133">Transmembrane helix</keyword>
<keyword evidence="6" id="KW-0472">Membrane</keyword>
<keyword evidence="6" id="KW-0812">Transmembrane</keyword>
<evidence type="ECO:0000259" key="7">
    <source>
        <dbReference type="PROSITE" id="PS51471"/>
    </source>
</evidence>
<dbReference type="GO" id="GO:0005506">
    <property type="term" value="F:iron ion binding"/>
    <property type="evidence" value="ECO:0007669"/>
    <property type="project" value="InterPro"/>
</dbReference>
<dbReference type="InterPro" id="IPR044862">
    <property type="entry name" value="Pro_4_hyd_alph_FE2OG_OXY"/>
</dbReference>
<proteinExistence type="predicted"/>
<dbReference type="KEGG" id="ngr:NAEGRDRAFT_64886"/>
<dbReference type="EMBL" id="GG738856">
    <property type="protein sequence ID" value="EFC46912.1"/>
    <property type="molecule type" value="Genomic_DNA"/>
</dbReference>
<dbReference type="InterPro" id="IPR005123">
    <property type="entry name" value="Oxoglu/Fe-dep_dioxygenase_dom"/>
</dbReference>
<protein>
    <submittedName>
        <fullName evidence="8">Predicted protein</fullName>
    </submittedName>
</protein>
<comment type="cofactor">
    <cofactor evidence="1">
        <name>L-ascorbate</name>
        <dbReference type="ChEBI" id="CHEBI:38290"/>
    </cofactor>
</comment>
<evidence type="ECO:0000256" key="3">
    <source>
        <dbReference type="ARBA" id="ARBA00022964"/>
    </source>
</evidence>
<accession>D2V7Q2</accession>
<feature type="domain" description="Fe2OG dioxygenase" evidence="7">
    <location>
        <begin position="192"/>
        <end position="309"/>
    </location>
</feature>
<dbReference type="Pfam" id="PF13640">
    <property type="entry name" value="2OG-FeII_Oxy_3"/>
    <property type="match status" value="1"/>
</dbReference>
<organism evidence="9">
    <name type="scientific">Naegleria gruberi</name>
    <name type="common">Amoeba</name>
    <dbReference type="NCBI Taxonomy" id="5762"/>
    <lineage>
        <taxon>Eukaryota</taxon>
        <taxon>Discoba</taxon>
        <taxon>Heterolobosea</taxon>
        <taxon>Tetramitia</taxon>
        <taxon>Eutetramitia</taxon>
        <taxon>Vahlkampfiidae</taxon>
        <taxon>Naegleria</taxon>
    </lineage>
</organism>
<dbReference type="InterPro" id="IPR006620">
    <property type="entry name" value="Pro_4_hyd_alph"/>
</dbReference>
<dbReference type="GeneID" id="8860244"/>
<keyword evidence="5" id="KW-0408">Iron</keyword>
<dbReference type="InterPro" id="IPR045054">
    <property type="entry name" value="P4HA-like"/>
</dbReference>
<feature type="transmembrane region" description="Helical" evidence="6">
    <location>
        <begin position="7"/>
        <end position="29"/>
    </location>
</feature>
<gene>
    <name evidence="8" type="ORF">NAEGRDRAFT_64886</name>
</gene>
<dbReference type="AlphaFoldDB" id="D2V7Q2"/>
<evidence type="ECO:0000313" key="8">
    <source>
        <dbReference type="EMBL" id="EFC46912.1"/>
    </source>
</evidence>
<dbReference type="GO" id="GO:0005783">
    <property type="term" value="C:endoplasmic reticulum"/>
    <property type="evidence" value="ECO:0007669"/>
    <property type="project" value="TreeGrafter"/>
</dbReference>
<sequence>MNILSRITSPLSIAISSGILLLMSFFSFFKNKSAETKQEGKPTRTTQQGTDSTYHVNDLLIQFPEQEKDELYHLMNSEENLKFLQENPILKKQVDGVEGCFVLENVITPLECKLFVEISEKMGYKPSPLSVLAGKFDTSVINNSTKQIRDSERILTDLPEKVIEVLNKRIEHLLPEKVDIYGEEWTLRKNTPINERIRFNKYGVTQKFGPHMDAGYRKNDHEMTQLTIIFYLNEDFKGGETTFFPGGRRHLLEEATVQEVRIVPKIGLVSVFFQNGKLNHRHEGSPVIEGFKYIIRSDIAYIKSSWLESQNQ</sequence>
<dbReference type="PROSITE" id="PS51471">
    <property type="entry name" value="FE2OG_OXY"/>
    <property type="match status" value="1"/>
</dbReference>